<feature type="region of interest" description="Disordered" evidence="5">
    <location>
        <begin position="220"/>
        <end position="337"/>
    </location>
</feature>
<dbReference type="GO" id="GO:0006281">
    <property type="term" value="P:DNA repair"/>
    <property type="evidence" value="ECO:0007669"/>
    <property type="project" value="UniProtKB-KW"/>
</dbReference>
<feature type="region of interest" description="Disordered" evidence="5">
    <location>
        <begin position="686"/>
        <end position="711"/>
    </location>
</feature>
<evidence type="ECO:0000256" key="5">
    <source>
        <dbReference type="SAM" id="MobiDB-lite"/>
    </source>
</evidence>
<dbReference type="RefSeq" id="XP_012182137.1">
    <property type="nucleotide sequence ID" value="XM_012326747.1"/>
</dbReference>
<evidence type="ECO:0000256" key="2">
    <source>
        <dbReference type="ARBA" id="ARBA00022763"/>
    </source>
</evidence>
<dbReference type="GO" id="GO:0006334">
    <property type="term" value="P:nucleosome assembly"/>
    <property type="evidence" value="ECO:0007669"/>
    <property type="project" value="TreeGrafter"/>
</dbReference>
<protein>
    <recommendedName>
        <fullName evidence="6">Chromatin assembly factor 1 subunit A dimerization domain-containing protein</fullName>
    </recommendedName>
</protein>
<dbReference type="PANTHER" id="PTHR15272:SF0">
    <property type="entry name" value="CHROMATIN ASSEMBLY FACTOR 1 SUBUNIT A"/>
    <property type="match status" value="1"/>
</dbReference>
<feature type="compositionally biased region" description="Low complexity" evidence="5">
    <location>
        <begin position="691"/>
        <end position="706"/>
    </location>
</feature>
<dbReference type="InParanoid" id="J4H389"/>
<keyword evidence="8" id="KW-1185">Reference proteome</keyword>
<accession>J4H389</accession>
<dbReference type="PANTHER" id="PTHR15272">
    <property type="entry name" value="CHROMATIN ASSEMBLY FACTOR 1 SUBUNIT A CAF-1 SUBUNIT A"/>
    <property type="match status" value="1"/>
</dbReference>
<proteinExistence type="predicted"/>
<dbReference type="GO" id="GO:0033186">
    <property type="term" value="C:CAF-1 complex"/>
    <property type="evidence" value="ECO:0007669"/>
    <property type="project" value="TreeGrafter"/>
</dbReference>
<dbReference type="GO" id="GO:0005634">
    <property type="term" value="C:nucleus"/>
    <property type="evidence" value="ECO:0007669"/>
    <property type="project" value="UniProtKB-SubCell"/>
</dbReference>
<sequence length="789" mass="88537">MLNADIDIVEVEVEGDTPSDKPERTSMVELKNGRILLKQKLLSYEKMSDTMQEIVKFRCMLEERIEHGEPPLDAISEEYRPLIVKLTHESDKTIQALTKHIHSELLPVHDEDDQTSEAVSAALSVETVEKAIKAVANRIDYGLETIPGYSKVPAALHIWRWEVLDECRKWLPKAAREKAESRLAERRQAKMDAAALFASLSEEEKNIILGTKNASRTPLKAKTRIKATDEPNVIDLSGEELKSPQSKKQSKDTENALGEEPGTEAKTGSRVKKVDPEKAAKEKERQEKRAARVEKEKKEKEAQDKSRSIMANFFSKSKVPPFDTTPSKDSNVAGPSVQSDFERTFKPFVVKKNVKMAPINYFRCMDGRSLKGKERLEGNVIVLDDFDHDDSREIGVVSVNESSLADLGQLSSEERLQDVLKRMPFATGYKHRRKIPLSHLKTYPSYSVRDIMARLNEAEISGDVSRVRSLTALLRDRTKIPAKTLIFTEDLRPGYFGTWTRSSQEVGPRTPFARDVVSIDYTYDSGAEWEEENGEADDVMGDAEEEDVNEEQDSDLDSWLVDDDEVEEPGTPVEERACTPDVCAADAPIPLPTVPKRKAGSEATKHGKKRKVVVPLVPFVKGPCWESNIGQCSYEPFTSYRIQLLNDAPYPIDPFTFISAPIDEQTAQHMPDSQHPDVQFAVPALPSRLNAPPSTSTSAPSTTTPSQKRSLLIPKTTFPEAHIPLLLQRMASLATNNLTFIVESVHQDLREQRVKKNAIEAKVREIGEKCKMQKIWVVKPDVKAAYGLI</sequence>
<keyword evidence="3" id="KW-0234">DNA repair</keyword>
<dbReference type="Pfam" id="PF12253">
    <property type="entry name" value="CAF1A_dimeriz"/>
    <property type="match status" value="1"/>
</dbReference>
<dbReference type="HOGENOM" id="CLU_012467_0_0_1"/>
<dbReference type="OrthoDB" id="440676at2759"/>
<dbReference type="AlphaFoldDB" id="J4H389"/>
<evidence type="ECO:0000256" key="4">
    <source>
        <dbReference type="ARBA" id="ARBA00023242"/>
    </source>
</evidence>
<keyword evidence="2" id="KW-0227">DNA damage</keyword>
<dbReference type="GeneID" id="24097765"/>
<dbReference type="Proteomes" id="UP000006352">
    <property type="component" value="Unassembled WGS sequence"/>
</dbReference>
<reference evidence="7 8" key="1">
    <citation type="journal article" date="2012" name="Appl. Environ. Microbiol.">
        <title>Short-read sequencing for genomic analysis of the brown rot fungus Fibroporia radiculosa.</title>
        <authorList>
            <person name="Tang J.D."/>
            <person name="Perkins A.D."/>
            <person name="Sonstegard T.S."/>
            <person name="Schroeder S.G."/>
            <person name="Burgess S.C."/>
            <person name="Diehl S.V."/>
        </authorList>
    </citation>
    <scope>NUCLEOTIDE SEQUENCE [LARGE SCALE GENOMIC DNA]</scope>
    <source>
        <strain evidence="7 8">TFFH 294</strain>
    </source>
</reference>
<evidence type="ECO:0000259" key="6">
    <source>
        <dbReference type="Pfam" id="PF12253"/>
    </source>
</evidence>
<evidence type="ECO:0000313" key="7">
    <source>
        <dbReference type="EMBL" id="CCM02854.1"/>
    </source>
</evidence>
<evidence type="ECO:0000313" key="8">
    <source>
        <dbReference type="Proteomes" id="UP000006352"/>
    </source>
</evidence>
<dbReference type="InterPro" id="IPR022043">
    <property type="entry name" value="CAF1A_DD"/>
</dbReference>
<feature type="domain" description="Chromatin assembly factor 1 subunit A dimerization" evidence="6">
    <location>
        <begin position="483"/>
        <end position="553"/>
    </location>
</feature>
<feature type="region of interest" description="Disordered" evidence="5">
    <location>
        <begin position="528"/>
        <end position="555"/>
    </location>
</feature>
<name>J4H389_9APHY</name>
<organism evidence="7 8">
    <name type="scientific">Fibroporia radiculosa</name>
    <dbReference type="NCBI Taxonomy" id="599839"/>
    <lineage>
        <taxon>Eukaryota</taxon>
        <taxon>Fungi</taxon>
        <taxon>Dikarya</taxon>
        <taxon>Basidiomycota</taxon>
        <taxon>Agaricomycotina</taxon>
        <taxon>Agaricomycetes</taxon>
        <taxon>Polyporales</taxon>
        <taxon>Fibroporiaceae</taxon>
        <taxon>Fibroporia</taxon>
    </lineage>
</organism>
<comment type="subcellular location">
    <subcellularLocation>
        <location evidence="1">Nucleus</location>
    </subcellularLocation>
</comment>
<evidence type="ECO:0000256" key="3">
    <source>
        <dbReference type="ARBA" id="ARBA00023204"/>
    </source>
</evidence>
<feature type="compositionally biased region" description="Basic and acidic residues" evidence="5">
    <location>
        <begin position="272"/>
        <end position="307"/>
    </location>
</feature>
<keyword evidence="4" id="KW-0539">Nucleus</keyword>
<dbReference type="STRING" id="599839.J4H389"/>
<evidence type="ECO:0000256" key="1">
    <source>
        <dbReference type="ARBA" id="ARBA00004123"/>
    </source>
</evidence>
<gene>
    <name evidence="7" type="ORF">FIBRA_04966</name>
</gene>
<dbReference type="EMBL" id="HE797095">
    <property type="protein sequence ID" value="CCM02854.1"/>
    <property type="molecule type" value="Genomic_DNA"/>
</dbReference>